<feature type="region of interest" description="Disordered" evidence="3">
    <location>
        <begin position="156"/>
        <end position="176"/>
    </location>
</feature>
<keyword evidence="2" id="KW-0175">Coiled coil</keyword>
<protein>
    <submittedName>
        <fullName evidence="5">DUF881 domain-containing protein</fullName>
    </submittedName>
</protein>
<feature type="coiled-coil region" evidence="2">
    <location>
        <begin position="97"/>
        <end position="124"/>
    </location>
</feature>
<proteinExistence type="inferred from homology"/>
<evidence type="ECO:0000313" key="6">
    <source>
        <dbReference type="Proteomes" id="UP001597402"/>
    </source>
</evidence>
<accession>A0ABW4XFX3</accession>
<dbReference type="PANTHER" id="PTHR37313:SF1">
    <property type="entry name" value="UPF0749 PROTEIN RV1823"/>
    <property type="match status" value="1"/>
</dbReference>
<evidence type="ECO:0000313" key="5">
    <source>
        <dbReference type="EMBL" id="MFD2093716.1"/>
    </source>
</evidence>
<comment type="caution">
    <text evidence="5">The sequence shown here is derived from an EMBL/GenBank/DDBJ whole genome shotgun (WGS) entry which is preliminary data.</text>
</comment>
<evidence type="ECO:0000256" key="3">
    <source>
        <dbReference type="SAM" id="MobiDB-lite"/>
    </source>
</evidence>
<feature type="transmembrane region" description="Helical" evidence="4">
    <location>
        <begin position="51"/>
        <end position="69"/>
    </location>
</feature>
<dbReference type="RefSeq" id="WP_376879635.1">
    <property type="nucleotide sequence ID" value="NZ_JBHUHP010000028.1"/>
</dbReference>
<organism evidence="5 6">
    <name type="scientific">Blastococcus deserti</name>
    <dbReference type="NCBI Taxonomy" id="2259033"/>
    <lineage>
        <taxon>Bacteria</taxon>
        <taxon>Bacillati</taxon>
        <taxon>Actinomycetota</taxon>
        <taxon>Actinomycetes</taxon>
        <taxon>Geodermatophilales</taxon>
        <taxon>Geodermatophilaceae</taxon>
        <taxon>Blastococcus</taxon>
    </lineage>
</organism>
<dbReference type="EMBL" id="JBHUHP010000028">
    <property type="protein sequence ID" value="MFD2093716.1"/>
    <property type="molecule type" value="Genomic_DNA"/>
</dbReference>
<comment type="similarity">
    <text evidence="1">Belongs to the UPF0749 family.</text>
</comment>
<evidence type="ECO:0000256" key="2">
    <source>
        <dbReference type="SAM" id="Coils"/>
    </source>
</evidence>
<dbReference type="InterPro" id="IPR010273">
    <property type="entry name" value="DUF881"/>
</dbReference>
<dbReference type="Proteomes" id="UP001597402">
    <property type="component" value="Unassembled WGS sequence"/>
</dbReference>
<evidence type="ECO:0000256" key="1">
    <source>
        <dbReference type="ARBA" id="ARBA00009108"/>
    </source>
</evidence>
<keyword evidence="6" id="KW-1185">Reference proteome</keyword>
<dbReference type="PANTHER" id="PTHR37313">
    <property type="entry name" value="UPF0749 PROTEIN RV1825"/>
    <property type="match status" value="1"/>
</dbReference>
<sequence length="307" mass="31429">MTAPPRGGGPRSMGASLLDAVLAETLDPAYAQAAAARSAAGGTSRPRRRGGVMVVLTMALAGLLVAVTYNQAAASAQGREQVRAALIDDIRSDSAVTDELAAQLEDLQAEVAATRDDLLAASAVGQRALDDLARAERGAAAVPVTGPGLLVTLADADPEADDDPVGGGAGEDPREQVQDGDLQLVVNALWAAGAEAVSINGQRLGPTTAIRFAGEAVLVDFRPVANPYEISAIGDPDTLSTEFLGSPEVNALALISETFGLRFDFSQEDELTVPAAGIPELRSARPQGREPAHEVAPTTDPDPEPGG</sequence>
<feature type="region of interest" description="Disordered" evidence="3">
    <location>
        <begin position="274"/>
        <end position="307"/>
    </location>
</feature>
<keyword evidence="4" id="KW-1133">Transmembrane helix</keyword>
<evidence type="ECO:0000256" key="4">
    <source>
        <dbReference type="SAM" id="Phobius"/>
    </source>
</evidence>
<keyword evidence="4" id="KW-0472">Membrane</keyword>
<reference evidence="6" key="1">
    <citation type="journal article" date="2019" name="Int. J. Syst. Evol. Microbiol.">
        <title>The Global Catalogue of Microorganisms (GCM) 10K type strain sequencing project: providing services to taxonomists for standard genome sequencing and annotation.</title>
        <authorList>
            <consortium name="The Broad Institute Genomics Platform"/>
            <consortium name="The Broad Institute Genome Sequencing Center for Infectious Disease"/>
            <person name="Wu L."/>
            <person name="Ma J."/>
        </authorList>
    </citation>
    <scope>NUCLEOTIDE SEQUENCE [LARGE SCALE GENOMIC DNA]</scope>
    <source>
        <strain evidence="6">JCM 3338</strain>
    </source>
</reference>
<name>A0ABW4XFX3_9ACTN</name>
<keyword evidence="4" id="KW-0812">Transmembrane</keyword>
<dbReference type="Gene3D" id="3.30.70.1880">
    <property type="entry name" value="Protein of unknown function DUF881"/>
    <property type="match status" value="1"/>
</dbReference>
<dbReference type="Pfam" id="PF05949">
    <property type="entry name" value="DUF881"/>
    <property type="match status" value="1"/>
</dbReference>
<gene>
    <name evidence="5" type="ORF">ACFSHS_19315</name>
</gene>